<keyword evidence="2" id="KW-1185">Reference proteome</keyword>
<dbReference type="EMBL" id="KV417689">
    <property type="protein sequence ID" value="KZP09981.1"/>
    <property type="molecule type" value="Genomic_DNA"/>
</dbReference>
<gene>
    <name evidence="1" type="ORF">FIBSPDRAFT_963547</name>
</gene>
<dbReference type="AlphaFoldDB" id="A0A165YW78"/>
<name>A0A165YW78_9AGAM</name>
<evidence type="ECO:0000313" key="1">
    <source>
        <dbReference type="EMBL" id="KZP09981.1"/>
    </source>
</evidence>
<organism evidence="1 2">
    <name type="scientific">Athelia psychrophila</name>
    <dbReference type="NCBI Taxonomy" id="1759441"/>
    <lineage>
        <taxon>Eukaryota</taxon>
        <taxon>Fungi</taxon>
        <taxon>Dikarya</taxon>
        <taxon>Basidiomycota</taxon>
        <taxon>Agaricomycotina</taxon>
        <taxon>Agaricomycetes</taxon>
        <taxon>Agaricomycetidae</taxon>
        <taxon>Atheliales</taxon>
        <taxon>Atheliaceae</taxon>
        <taxon>Athelia</taxon>
    </lineage>
</organism>
<sequence length="465" mass="51249">MSVQPPLTHVLGASSMEATTVNRLQLAGVPAYLVVTDDEALVLGATVLEPMPASVVPDLVTRDICDARDSQPAPLLYDGYPSSVMHAIMTQPSRYVALDSYFLDLDVNSMIIPMGVRGRVRVGGSTVARPKRSISASNRKGRTPCGAVPIQRDKWVEIEGDYTPPTVAGWSGALRRVDRSARLPDPAPKRFTGYRFPDPGMIIFSEARRERNIFAWLVSRSANLRRLRNALESEEAVPIGVSNEMWRVYLGTDVAESAIDTGQQGGNSVVDSFNARAPALARRQAAASIFGKPPDKFNLQEATWRGHTIRWGTVFQHDALLVQEIMWDLHITSFRFDLIALDRYLAPGRWDIHKYERLDVIAKVFGTTDALAFEDDLVEDIGIASPDAYERNRAYAAFALLMEAWPRFSFAPRLAGVGPSPEDIAFGYCSTFSRTFGRPPVLPKAAPFARTGLGIIPYPAIVDGR</sequence>
<reference evidence="1 2" key="1">
    <citation type="journal article" date="2016" name="Mol. Biol. Evol.">
        <title>Comparative Genomics of Early-Diverging Mushroom-Forming Fungi Provides Insights into the Origins of Lignocellulose Decay Capabilities.</title>
        <authorList>
            <person name="Nagy L.G."/>
            <person name="Riley R."/>
            <person name="Tritt A."/>
            <person name="Adam C."/>
            <person name="Daum C."/>
            <person name="Floudas D."/>
            <person name="Sun H."/>
            <person name="Yadav J.S."/>
            <person name="Pangilinan J."/>
            <person name="Larsson K.H."/>
            <person name="Matsuura K."/>
            <person name="Barry K."/>
            <person name="Labutti K."/>
            <person name="Kuo R."/>
            <person name="Ohm R.A."/>
            <person name="Bhattacharya S.S."/>
            <person name="Shirouzu T."/>
            <person name="Yoshinaga Y."/>
            <person name="Martin F.M."/>
            <person name="Grigoriev I.V."/>
            <person name="Hibbett D.S."/>
        </authorList>
    </citation>
    <scope>NUCLEOTIDE SEQUENCE [LARGE SCALE GENOMIC DNA]</scope>
    <source>
        <strain evidence="1 2">CBS 109695</strain>
    </source>
</reference>
<dbReference type="Proteomes" id="UP000076532">
    <property type="component" value="Unassembled WGS sequence"/>
</dbReference>
<dbReference type="OrthoDB" id="2634326at2759"/>
<accession>A0A165YW78</accession>
<evidence type="ECO:0000313" key="2">
    <source>
        <dbReference type="Proteomes" id="UP000076532"/>
    </source>
</evidence>
<protein>
    <submittedName>
        <fullName evidence="1">Uncharacterized protein</fullName>
    </submittedName>
</protein>
<proteinExistence type="predicted"/>